<keyword evidence="6" id="KW-0418">Kinase</keyword>
<dbReference type="InterPro" id="IPR011712">
    <property type="entry name" value="Sig_transdc_His_kin_sub3_dim/P"/>
</dbReference>
<proteinExistence type="predicted"/>
<evidence type="ECO:0000259" key="10">
    <source>
        <dbReference type="PROSITE" id="PS50109"/>
    </source>
</evidence>
<evidence type="ECO:0000313" key="13">
    <source>
        <dbReference type="Proteomes" id="UP000077177"/>
    </source>
</evidence>
<dbReference type="SUPFAM" id="SSF55874">
    <property type="entry name" value="ATPase domain of HSP90 chaperone/DNA topoisomerase II/histidine kinase"/>
    <property type="match status" value="1"/>
</dbReference>
<feature type="domain" description="PAS" evidence="11">
    <location>
        <begin position="7"/>
        <end position="66"/>
    </location>
</feature>
<evidence type="ECO:0000256" key="3">
    <source>
        <dbReference type="ARBA" id="ARBA00022553"/>
    </source>
</evidence>
<dbReference type="Gene3D" id="1.20.5.1930">
    <property type="match status" value="1"/>
</dbReference>
<reference evidence="13" key="1">
    <citation type="submission" date="2015-01" db="EMBL/GenBank/DDBJ databases">
        <title>Flavisolibacter sp./LCS9/ whole genome sequencing.</title>
        <authorList>
            <person name="Kim M.K."/>
            <person name="Srinivasan S."/>
            <person name="Lee J.-J."/>
        </authorList>
    </citation>
    <scope>NUCLEOTIDE SEQUENCE [LARGE SCALE GENOMIC DNA]</scope>
    <source>
        <strain evidence="13">LCS9</strain>
    </source>
</reference>
<dbReference type="InterPro" id="IPR036890">
    <property type="entry name" value="HATPase_C_sf"/>
</dbReference>
<dbReference type="Proteomes" id="UP000077177">
    <property type="component" value="Chromosome"/>
</dbReference>
<dbReference type="PANTHER" id="PTHR24421">
    <property type="entry name" value="NITRATE/NITRITE SENSOR PROTEIN NARX-RELATED"/>
    <property type="match status" value="1"/>
</dbReference>
<dbReference type="InterPro" id="IPR005467">
    <property type="entry name" value="His_kinase_dom"/>
</dbReference>
<dbReference type="Pfam" id="PF13426">
    <property type="entry name" value="PAS_9"/>
    <property type="match status" value="1"/>
</dbReference>
<dbReference type="InterPro" id="IPR013767">
    <property type="entry name" value="PAS_fold"/>
</dbReference>
<dbReference type="Gene3D" id="3.30.450.20">
    <property type="entry name" value="PAS domain"/>
    <property type="match status" value="2"/>
</dbReference>
<evidence type="ECO:0000256" key="9">
    <source>
        <dbReference type="SAM" id="Coils"/>
    </source>
</evidence>
<dbReference type="OrthoDB" id="9124519at2"/>
<comment type="catalytic activity">
    <reaction evidence="1">
        <text>ATP + protein L-histidine = ADP + protein N-phospho-L-histidine.</text>
        <dbReference type="EC" id="2.7.13.3"/>
    </reaction>
</comment>
<dbReference type="SMART" id="SM00387">
    <property type="entry name" value="HATPase_c"/>
    <property type="match status" value="1"/>
</dbReference>
<evidence type="ECO:0000256" key="8">
    <source>
        <dbReference type="ARBA" id="ARBA00023012"/>
    </source>
</evidence>
<keyword evidence="7" id="KW-0067">ATP-binding</keyword>
<dbReference type="EC" id="2.7.13.3" evidence="2"/>
<feature type="coiled-coil region" evidence="9">
    <location>
        <begin position="119"/>
        <end position="146"/>
    </location>
</feature>
<name>A0A172TUQ5_9BACT</name>
<dbReference type="STRING" id="1492898.SY85_08970"/>
<evidence type="ECO:0000256" key="1">
    <source>
        <dbReference type="ARBA" id="ARBA00000085"/>
    </source>
</evidence>
<evidence type="ECO:0000256" key="4">
    <source>
        <dbReference type="ARBA" id="ARBA00022679"/>
    </source>
</evidence>
<dbReference type="Pfam" id="PF00989">
    <property type="entry name" value="PAS"/>
    <property type="match status" value="1"/>
</dbReference>
<accession>A0A172TUQ5</accession>
<sequence>MLNRLPSLALLLKLHDSINEVVCIVDGDGHFIYINQACFKLWGYRPEELIGKKCYQLMMEEDMDAVSALFSKERTGLDPHTFENRYRRKDGSIATMSWEGGWVANDQLMYCTGRDITAQKRLEQIAKDYQSEIKQAKENLEELLDRITDGFVGLDDNARVTYWNKAAESITQISRKEALGKLLWEIMPESAQQYYKQHYIDVKAKARPVNLELYSERLKRWLEVNTYISGSGLSVYFRDITGKKKLQEQLEDEKEQQQQLITAAVIKAAEDERALVGRELHDNVNQVLTTVKLYTELCLTEMGNRDELLLRSAQLLQNSINEIRALSKRLSAPSLGDIRLKDSIGELIDAINATKRLTIYYENDVEELDVPEDIHVAVYRILQEQLTNIIKHADATTVHVKVTMENHHLKVTVHDNGRGFDSMRPQRGVGIENMISRAKGLNGEIKIVSAPEKGCTLNLVIPLISNGEKEVSSQS</sequence>
<evidence type="ECO:0000256" key="6">
    <source>
        <dbReference type="ARBA" id="ARBA00022777"/>
    </source>
</evidence>
<keyword evidence="13" id="KW-1185">Reference proteome</keyword>
<dbReference type="SUPFAM" id="SSF55785">
    <property type="entry name" value="PYP-like sensor domain (PAS domain)"/>
    <property type="match status" value="2"/>
</dbReference>
<organism evidence="12 13">
    <name type="scientific">Flavisolibacter tropicus</name>
    <dbReference type="NCBI Taxonomy" id="1492898"/>
    <lineage>
        <taxon>Bacteria</taxon>
        <taxon>Pseudomonadati</taxon>
        <taxon>Bacteroidota</taxon>
        <taxon>Chitinophagia</taxon>
        <taxon>Chitinophagales</taxon>
        <taxon>Chitinophagaceae</taxon>
        <taxon>Flavisolibacter</taxon>
    </lineage>
</organism>
<reference evidence="12 13" key="2">
    <citation type="journal article" date="2016" name="Int. J. Syst. Evol. Microbiol.">
        <title>Flavisolibacter tropicus sp. nov., isolated from tropical soil.</title>
        <authorList>
            <person name="Lee J.J."/>
            <person name="Kang M.S."/>
            <person name="Kim G.S."/>
            <person name="Lee C.S."/>
            <person name="Lim S."/>
            <person name="Lee J."/>
            <person name="Roh S.H."/>
            <person name="Kang H."/>
            <person name="Ha J.M."/>
            <person name="Bae S."/>
            <person name="Jung H.Y."/>
            <person name="Kim M.K."/>
        </authorList>
    </citation>
    <scope>NUCLEOTIDE SEQUENCE [LARGE SCALE GENOMIC DNA]</scope>
    <source>
        <strain evidence="12 13">LCS9</strain>
    </source>
</reference>
<dbReference type="InterPro" id="IPR000014">
    <property type="entry name" value="PAS"/>
</dbReference>
<dbReference type="Pfam" id="PF07730">
    <property type="entry name" value="HisKA_3"/>
    <property type="match status" value="1"/>
</dbReference>
<dbReference type="GO" id="GO:0000155">
    <property type="term" value="F:phosphorelay sensor kinase activity"/>
    <property type="evidence" value="ECO:0007669"/>
    <property type="project" value="InterPro"/>
</dbReference>
<keyword evidence="3" id="KW-0597">Phosphoprotein</keyword>
<dbReference type="KEGG" id="fla:SY85_08970"/>
<keyword evidence="5" id="KW-0547">Nucleotide-binding</keyword>
<dbReference type="Gene3D" id="3.30.565.10">
    <property type="entry name" value="Histidine kinase-like ATPase, C-terminal domain"/>
    <property type="match status" value="1"/>
</dbReference>
<dbReference type="PANTHER" id="PTHR24421:SF10">
    <property type="entry name" value="NITRATE_NITRITE SENSOR PROTEIN NARQ"/>
    <property type="match status" value="1"/>
</dbReference>
<evidence type="ECO:0000313" key="12">
    <source>
        <dbReference type="EMBL" id="ANE50614.1"/>
    </source>
</evidence>
<dbReference type="Pfam" id="PF02518">
    <property type="entry name" value="HATPase_c"/>
    <property type="match status" value="1"/>
</dbReference>
<feature type="coiled-coil region" evidence="9">
    <location>
        <begin position="240"/>
        <end position="267"/>
    </location>
</feature>
<evidence type="ECO:0000259" key="11">
    <source>
        <dbReference type="PROSITE" id="PS50112"/>
    </source>
</evidence>
<dbReference type="InterPro" id="IPR050482">
    <property type="entry name" value="Sensor_HK_TwoCompSys"/>
</dbReference>
<keyword evidence="4" id="KW-0808">Transferase</keyword>
<dbReference type="AlphaFoldDB" id="A0A172TUQ5"/>
<dbReference type="SMART" id="SM00091">
    <property type="entry name" value="PAS"/>
    <property type="match status" value="2"/>
</dbReference>
<protein>
    <recommendedName>
        <fullName evidence="2">histidine kinase</fullName>
        <ecNumber evidence="2">2.7.13.3</ecNumber>
    </recommendedName>
</protein>
<evidence type="ECO:0000256" key="2">
    <source>
        <dbReference type="ARBA" id="ARBA00012438"/>
    </source>
</evidence>
<dbReference type="EMBL" id="CP011390">
    <property type="protein sequence ID" value="ANE50614.1"/>
    <property type="molecule type" value="Genomic_DNA"/>
</dbReference>
<dbReference type="CDD" id="cd00130">
    <property type="entry name" value="PAS"/>
    <property type="match status" value="2"/>
</dbReference>
<gene>
    <name evidence="12" type="ORF">SY85_08970</name>
</gene>
<dbReference type="GO" id="GO:0016020">
    <property type="term" value="C:membrane"/>
    <property type="evidence" value="ECO:0007669"/>
    <property type="project" value="InterPro"/>
</dbReference>
<dbReference type="CDD" id="cd16917">
    <property type="entry name" value="HATPase_UhpB-NarQ-NarX-like"/>
    <property type="match status" value="1"/>
</dbReference>
<dbReference type="RefSeq" id="WP_066403739.1">
    <property type="nucleotide sequence ID" value="NZ_CP011390.1"/>
</dbReference>
<evidence type="ECO:0000256" key="7">
    <source>
        <dbReference type="ARBA" id="ARBA00022840"/>
    </source>
</evidence>
<dbReference type="GO" id="GO:0046983">
    <property type="term" value="F:protein dimerization activity"/>
    <property type="evidence" value="ECO:0007669"/>
    <property type="project" value="InterPro"/>
</dbReference>
<feature type="domain" description="Histidine kinase" evidence="10">
    <location>
        <begin position="275"/>
        <end position="465"/>
    </location>
</feature>
<dbReference type="GO" id="GO:0006355">
    <property type="term" value="P:regulation of DNA-templated transcription"/>
    <property type="evidence" value="ECO:0007669"/>
    <property type="project" value="InterPro"/>
</dbReference>
<dbReference type="PROSITE" id="PS50112">
    <property type="entry name" value="PAS"/>
    <property type="match status" value="2"/>
</dbReference>
<dbReference type="PROSITE" id="PS50109">
    <property type="entry name" value="HIS_KIN"/>
    <property type="match status" value="1"/>
</dbReference>
<evidence type="ECO:0000256" key="5">
    <source>
        <dbReference type="ARBA" id="ARBA00022741"/>
    </source>
</evidence>
<keyword evidence="9" id="KW-0175">Coiled coil</keyword>
<dbReference type="InterPro" id="IPR003594">
    <property type="entry name" value="HATPase_dom"/>
</dbReference>
<dbReference type="GO" id="GO:0005524">
    <property type="term" value="F:ATP binding"/>
    <property type="evidence" value="ECO:0007669"/>
    <property type="project" value="UniProtKB-KW"/>
</dbReference>
<feature type="domain" description="PAS" evidence="11">
    <location>
        <begin position="136"/>
        <end position="181"/>
    </location>
</feature>
<keyword evidence="8" id="KW-0902">Two-component regulatory system</keyword>
<dbReference type="InterPro" id="IPR035965">
    <property type="entry name" value="PAS-like_dom_sf"/>
</dbReference>
<dbReference type="NCBIfam" id="TIGR00229">
    <property type="entry name" value="sensory_box"/>
    <property type="match status" value="2"/>
</dbReference>